<dbReference type="SUPFAM" id="SSF46689">
    <property type="entry name" value="Homeodomain-like"/>
    <property type="match status" value="1"/>
</dbReference>
<proteinExistence type="predicted"/>
<keyword evidence="2" id="KW-1185">Reference proteome</keyword>
<dbReference type="InterPro" id="IPR009057">
    <property type="entry name" value="Homeodomain-like_sf"/>
</dbReference>
<sequence>MPSKTFKNLKEEKRVNITNALLEEFSNYSLANAQVARIIVLAHISRGAFYSYFDDLKDSYRYLFSIVMQKVHTGVEIRHFENLKGDDYFKFVKNFIETKEDDKYFLFIKRYFLENERLIDVGIDFSSERRLVKGSMFNWAATTLSHETIRQYFLMPDLKSTILEHFKKSIIKLEG</sequence>
<dbReference type="Gene3D" id="1.10.357.10">
    <property type="entry name" value="Tetracycline Repressor, domain 2"/>
    <property type="match status" value="1"/>
</dbReference>
<evidence type="ECO:0000313" key="1">
    <source>
        <dbReference type="EMBL" id="BDR56609.1"/>
    </source>
</evidence>
<name>A0AAU9CRP3_9LACO</name>
<gene>
    <name evidence="1" type="ORF">KIMC2_11710</name>
</gene>
<dbReference type="AlphaFoldDB" id="A0AAU9CRP3"/>
<dbReference type="KEGG" id="xak:KIMC2_11710"/>
<dbReference type="EMBL" id="AP026801">
    <property type="protein sequence ID" value="BDR56609.1"/>
    <property type="molecule type" value="Genomic_DNA"/>
</dbReference>
<evidence type="ECO:0000313" key="2">
    <source>
        <dbReference type="Proteomes" id="UP001321804"/>
    </source>
</evidence>
<dbReference type="RefSeq" id="WP_317694904.1">
    <property type="nucleotide sequence ID" value="NZ_AP026801.1"/>
</dbReference>
<reference evidence="1 2" key="1">
    <citation type="journal article" date="2023" name="Microbiol. Spectr.">
        <title>Symbiosis of Carpenter Bees with Uncharacterized Lactic Acid Bacteria Showing NAD Auxotrophy.</title>
        <authorList>
            <person name="Kawasaki S."/>
            <person name="Ozawa K."/>
            <person name="Mori T."/>
            <person name="Yamamoto A."/>
            <person name="Ito M."/>
            <person name="Ohkuma M."/>
            <person name="Sakamoto M."/>
            <person name="Matsutani M."/>
        </authorList>
    </citation>
    <scope>NUCLEOTIDE SEQUENCE [LARGE SCALE GENOMIC DNA]</scope>
    <source>
        <strain evidence="1 2">KimC2</strain>
    </source>
</reference>
<organism evidence="1 2">
    <name type="scientific">Xylocopilactobacillus apis</name>
    <dbReference type="NCBI Taxonomy" id="2932183"/>
    <lineage>
        <taxon>Bacteria</taxon>
        <taxon>Bacillati</taxon>
        <taxon>Bacillota</taxon>
        <taxon>Bacilli</taxon>
        <taxon>Lactobacillales</taxon>
        <taxon>Lactobacillaceae</taxon>
        <taxon>Xylocopilactobacillus</taxon>
    </lineage>
</organism>
<protein>
    <submittedName>
        <fullName evidence="1">Transcriptional regulator</fullName>
    </submittedName>
</protein>
<accession>A0AAU9CRP3</accession>
<dbReference type="Proteomes" id="UP001321804">
    <property type="component" value="Chromosome"/>
</dbReference>